<feature type="coiled-coil region" evidence="1">
    <location>
        <begin position="164"/>
        <end position="191"/>
    </location>
</feature>
<dbReference type="RefSeq" id="WP_017452950.1">
    <property type="nucleotide sequence ID" value="NZ_CP008956.1"/>
</dbReference>
<name>A0A6M3ZU54_9BURK</name>
<dbReference type="Proteomes" id="UP000501648">
    <property type="component" value="Chromosome"/>
</dbReference>
<proteinExistence type="predicted"/>
<evidence type="ECO:0000313" key="3">
    <source>
        <dbReference type="EMBL" id="QJQ02184.1"/>
    </source>
</evidence>
<dbReference type="EMBL" id="CP008956">
    <property type="protein sequence ID" value="QJQ02184.1"/>
    <property type="molecule type" value="Genomic_DNA"/>
</dbReference>
<dbReference type="GO" id="GO:0016787">
    <property type="term" value="F:hydrolase activity"/>
    <property type="evidence" value="ECO:0007669"/>
    <property type="project" value="UniProtKB-KW"/>
</dbReference>
<sequence length="300" mass="34276">MRSIIAKKASRSEFLDIGGLRYHVRHWGDPQAPKIFMMHGWMDMSASFQFMVDALQGEWHVIAPDWRGFGLTERSPAQSYWFPDYLADLEAILDHYAPDQAVNLLGHSMGGNVVTLYAGVRPQRIARLINLEGLGLPTAKPEQAPGRFVQWLDEVKHRPILRGYATLQEVAARLQKNNARLSDERAAFLAQHWAQQDESGLWQILGDPAHKQVSPILYRVDEMMACWSRISAPVLWIEAIDSDIWRFFGPAALKREEIDRRIACIPKTQVEMIAEAGHMLHHDQPERLAQLIETFLQQPV</sequence>
<dbReference type="InterPro" id="IPR000073">
    <property type="entry name" value="AB_hydrolase_1"/>
</dbReference>
<dbReference type="Pfam" id="PF00561">
    <property type="entry name" value="Abhydrolase_1"/>
    <property type="match status" value="1"/>
</dbReference>
<dbReference type="InterPro" id="IPR029058">
    <property type="entry name" value="AB_hydrolase_fold"/>
</dbReference>
<evidence type="ECO:0000259" key="2">
    <source>
        <dbReference type="Pfam" id="PF00561"/>
    </source>
</evidence>
<feature type="domain" description="AB hydrolase-1" evidence="2">
    <location>
        <begin position="35"/>
        <end position="284"/>
    </location>
</feature>
<dbReference type="Gene3D" id="3.40.50.1820">
    <property type="entry name" value="alpha/beta hydrolase"/>
    <property type="match status" value="1"/>
</dbReference>
<dbReference type="PANTHER" id="PTHR43798:SF33">
    <property type="entry name" value="HYDROLASE, PUTATIVE (AFU_ORTHOLOGUE AFUA_2G14860)-RELATED"/>
    <property type="match status" value="1"/>
</dbReference>
<reference evidence="3 4" key="1">
    <citation type="journal article" date="2012" name="J. Bacteriol.">
        <title>Genome sequence of the pathogenic Herbaspirillum seropedicae strain Os34, isolated from rice roots.</title>
        <authorList>
            <person name="Ye W."/>
            <person name="Ye S."/>
            <person name="Liu J."/>
            <person name="Chang S."/>
            <person name="Chen M."/>
            <person name="Zhu B."/>
            <person name="Guo L."/>
            <person name="An Q."/>
        </authorList>
    </citation>
    <scope>NUCLEOTIDE SEQUENCE [LARGE SCALE GENOMIC DNA]</scope>
    <source>
        <strain evidence="3 4">Os34</strain>
    </source>
</reference>
<organism evidence="3 4">
    <name type="scientific">Herbaspirillum rubrisubalbicans Os34</name>
    <dbReference type="NCBI Taxonomy" id="1235827"/>
    <lineage>
        <taxon>Bacteria</taxon>
        <taxon>Pseudomonadati</taxon>
        <taxon>Pseudomonadota</taxon>
        <taxon>Betaproteobacteria</taxon>
        <taxon>Burkholderiales</taxon>
        <taxon>Oxalobacteraceae</taxon>
        <taxon>Herbaspirillum</taxon>
    </lineage>
</organism>
<evidence type="ECO:0000256" key="1">
    <source>
        <dbReference type="SAM" id="Coils"/>
    </source>
</evidence>
<accession>A0A6M3ZU54</accession>
<evidence type="ECO:0000313" key="4">
    <source>
        <dbReference type="Proteomes" id="UP000501648"/>
    </source>
</evidence>
<dbReference type="AlphaFoldDB" id="A0A6M3ZU54"/>
<dbReference type="InterPro" id="IPR050266">
    <property type="entry name" value="AB_hydrolase_sf"/>
</dbReference>
<protein>
    <submittedName>
        <fullName evidence="3">Alpha/beta hydrolase</fullName>
    </submittedName>
</protein>
<dbReference type="SUPFAM" id="SSF53474">
    <property type="entry name" value="alpha/beta-Hydrolases"/>
    <property type="match status" value="1"/>
</dbReference>
<dbReference type="GO" id="GO:0016020">
    <property type="term" value="C:membrane"/>
    <property type="evidence" value="ECO:0007669"/>
    <property type="project" value="TreeGrafter"/>
</dbReference>
<dbReference type="PANTHER" id="PTHR43798">
    <property type="entry name" value="MONOACYLGLYCEROL LIPASE"/>
    <property type="match status" value="1"/>
</dbReference>
<keyword evidence="3" id="KW-0378">Hydrolase</keyword>
<gene>
    <name evidence="3" type="ORF">C798_18685</name>
</gene>
<dbReference type="PRINTS" id="PR00111">
    <property type="entry name" value="ABHYDROLASE"/>
</dbReference>
<keyword evidence="1" id="KW-0175">Coiled coil</keyword>